<evidence type="ECO:0000313" key="2">
    <source>
        <dbReference type="EMBL" id="USW57647.1"/>
    </source>
</evidence>
<evidence type="ECO:0000313" key="3">
    <source>
        <dbReference type="Proteomes" id="UP001056384"/>
    </source>
</evidence>
<feature type="region of interest" description="Disordered" evidence="1">
    <location>
        <begin position="309"/>
        <end position="331"/>
    </location>
</feature>
<evidence type="ECO:0000256" key="1">
    <source>
        <dbReference type="SAM" id="MobiDB-lite"/>
    </source>
</evidence>
<dbReference type="Proteomes" id="UP001056384">
    <property type="component" value="Chromosome 10"/>
</dbReference>
<feature type="compositionally biased region" description="Basic and acidic residues" evidence="1">
    <location>
        <begin position="322"/>
        <end position="331"/>
    </location>
</feature>
<keyword evidence="3" id="KW-1185">Reference proteome</keyword>
<protein>
    <submittedName>
        <fullName evidence="2">Uncharacterized protein</fullName>
    </submittedName>
</protein>
<dbReference type="AlphaFoldDB" id="A0A9Q9EPF0"/>
<name>A0A9Q9EPF0_9PEZI</name>
<accession>A0A9Q9EPF0</accession>
<organism evidence="2 3">
    <name type="scientific">Septoria linicola</name>
    <dbReference type="NCBI Taxonomy" id="215465"/>
    <lineage>
        <taxon>Eukaryota</taxon>
        <taxon>Fungi</taxon>
        <taxon>Dikarya</taxon>
        <taxon>Ascomycota</taxon>
        <taxon>Pezizomycotina</taxon>
        <taxon>Dothideomycetes</taxon>
        <taxon>Dothideomycetidae</taxon>
        <taxon>Mycosphaerellales</taxon>
        <taxon>Mycosphaerellaceae</taxon>
        <taxon>Septoria</taxon>
    </lineage>
</organism>
<gene>
    <name evidence="2" type="ORF">Slin15195_G109660</name>
</gene>
<sequence>MADIRASVGICAADGGRVGVGGTYTWDAEKYRASGLSIARDILSRIWRDHLWVKFVLADAKSTGYLCQFTILEGLEQQIQDWCLISVARSDFPDDVDAQQEGAHLTLHASKADRAVECYFNTMTKKDALKAAAGIRGYTTPGSHASRSVTGYATLGMWSAHVILRRAFESGAFPETSAQDLERFQRFDAKFQSKREDSAQLNRATLALWHPVQPDHRPLLTLLRSILPGQDVNKEKAVLSQLVKGKFGSALLRHFKRAHQIVLQHGIKSDVDFLEDEFGEDVADRTRKLQSRWRMDSTSHDALTVFEGKKADLPPNSRHVRMSAERHGKPS</sequence>
<dbReference type="EMBL" id="CP099427">
    <property type="protein sequence ID" value="USW57647.1"/>
    <property type="molecule type" value="Genomic_DNA"/>
</dbReference>
<reference evidence="2" key="1">
    <citation type="submission" date="2022-06" db="EMBL/GenBank/DDBJ databases">
        <title>Complete genome sequences of two strains of the flax pathogen Septoria linicola.</title>
        <authorList>
            <person name="Lapalu N."/>
            <person name="Simon A."/>
            <person name="Demenou B."/>
            <person name="Paumier D."/>
            <person name="Guillot M.-P."/>
            <person name="Gout L."/>
            <person name="Valade R."/>
        </authorList>
    </citation>
    <scope>NUCLEOTIDE SEQUENCE</scope>
    <source>
        <strain evidence="2">SE15195</strain>
    </source>
</reference>
<proteinExistence type="predicted"/>